<dbReference type="AlphaFoldDB" id="A0AAQ3L5Z1"/>
<protein>
    <submittedName>
        <fullName evidence="1">Type I secretion C-terminal target domain-containing protein</fullName>
    </submittedName>
</protein>
<sequence>MLLTLIHLLSWGRRIAFLYIALVWIAFTSILLGESNGFTDPPVVLYGKVMNYDESYSIQLYEGELEIELVNQLDPTNKITLTTDLIESGSSGLFSYTLEIDQTYLPVSAILQDTLKVSSAETAYRFFSITVDGHVATLLDRDQSILKTTFDARMQEHRLDLEINSVLLDSDSDLMPDLWEERYGLNSHFAGDAVLDSDGDGWTNLEELQNGTDPNVDNRAPSLVTTSVTVPLNGDAGFYISVEDSNSTPANIQLTYTASITGLILWNEDTVIAVGDTFTYEDVLLGKLHSTNSSDFAGGSISFELEDEAANVSAVDLVVKVFSPATLGANAPLLWFDSSELTSVVSTHDGIEERVDEWLDLSGHGRDAYQPSGGSRPFWDPLLGTIRFRNANSEFLFLDDRSWIAEDFTLFASFTAGVFNDQLQTLFHGLSAEINLSHLNSGTLDGDMSNLYPGSIQVEETGRKIVGSFYETDGSRNLLMFSRDSSLSLLHDLKGHYAYSYDDVSVAPEASFTTLGARYPFGALAAQNAYSGILTELMIFEGVLEPMLQSELEDYKLSRWDNYRVWDLREETTPVTLTGNSTHANIFSGGWADDSFDGGSLDDIFRDGAGNDILKGNSGADVFQFFSYSGDNTIVDFLEADGDVIDLSPIYSRQTGIPDDYLRLSYVVSHESGQLPSVDTLIAMDFDGQWEESPDQTITLEGLTLTQEDLPWLVGEGYINLGGPVYDMAVLINPTDSELVEGKVSYEIEISRSGETSSEQTFYLGLSGSAIVDQDYTISGLTGSGSIRAFTFVRGQDSLNFELSTIQDTWDEDEYVTLKVYRSAAITDYSADEASMTIGDAPIISIKALVSEAQRLTPAVPGVIQLTRSGDTSEELTVDLFISGTAVNGRDYELISPSTTFAAGQSTLEIWIKPFTEASVDGRARVAQVSIVPDPENYALINPWTAAVVIVDTIENGLVDFNSWVAERFPTLDPDTTDWSSHDSDSDGADTEREYLFGMDTSETSSATEYQLTAFNNADGHLEIRFTTGADLVDASFDLLLSDDLFTWESGTSDFDASVRRLDDKKVERIYVSKLPSNVLGTTFRRIEATIIGTPYWEGDIASTLSQPDMDFLQSGNGVWKPSVESEGVIETLGIEAGEKTVITHFIEGPFTVGFDYQVTNATGDMIFDFSINGVSKLSSTSTANSWQSATPISEADSGIHKLEWSINAKDADDSISLKSISIVEIL</sequence>
<dbReference type="NCBIfam" id="TIGR03661">
    <property type="entry name" value="T1SS_VCA0849"/>
    <property type="match status" value="1"/>
</dbReference>
<accession>A0AAQ3L5Z1</accession>
<keyword evidence="2" id="KW-1185">Reference proteome</keyword>
<dbReference type="InterPro" id="IPR019960">
    <property type="entry name" value="T1SS_VCA0849"/>
</dbReference>
<evidence type="ECO:0000313" key="1">
    <source>
        <dbReference type="EMBL" id="WOO40079.1"/>
    </source>
</evidence>
<reference evidence="1 2" key="1">
    <citation type="submission" date="2023-10" db="EMBL/GenBank/DDBJ databases">
        <title>Rubellicoccus peritrichatus gen. nov., sp. nov., isolated from an algae of coral reef tank.</title>
        <authorList>
            <person name="Luo J."/>
        </authorList>
    </citation>
    <scope>NUCLEOTIDE SEQUENCE [LARGE SCALE GENOMIC DNA]</scope>
    <source>
        <strain evidence="1 2">CR14</strain>
    </source>
</reference>
<name>A0AAQ3L5Z1_9BACT</name>
<organism evidence="1 2">
    <name type="scientific">Rubellicoccus peritrichatus</name>
    <dbReference type="NCBI Taxonomy" id="3080537"/>
    <lineage>
        <taxon>Bacteria</taxon>
        <taxon>Pseudomonadati</taxon>
        <taxon>Verrucomicrobiota</taxon>
        <taxon>Opitutia</taxon>
        <taxon>Puniceicoccales</taxon>
        <taxon>Cerasicoccaceae</taxon>
        <taxon>Rubellicoccus</taxon>
    </lineage>
</organism>
<dbReference type="Proteomes" id="UP001304300">
    <property type="component" value="Chromosome"/>
</dbReference>
<dbReference type="InterPro" id="IPR038081">
    <property type="entry name" value="CalX-like_sf"/>
</dbReference>
<dbReference type="SUPFAM" id="SSF51120">
    <property type="entry name" value="beta-Roll"/>
    <property type="match status" value="1"/>
</dbReference>
<dbReference type="EMBL" id="CP136920">
    <property type="protein sequence ID" value="WOO40079.1"/>
    <property type="molecule type" value="Genomic_DNA"/>
</dbReference>
<proteinExistence type="predicted"/>
<dbReference type="Gene3D" id="2.150.10.10">
    <property type="entry name" value="Serralysin-like metalloprotease, C-terminal"/>
    <property type="match status" value="1"/>
</dbReference>
<dbReference type="InterPro" id="IPR011049">
    <property type="entry name" value="Serralysin-like_metalloprot_C"/>
</dbReference>
<gene>
    <name evidence="1" type="ORF">RZN69_15755</name>
</gene>
<evidence type="ECO:0000313" key="2">
    <source>
        <dbReference type="Proteomes" id="UP001304300"/>
    </source>
</evidence>
<dbReference type="Gene3D" id="2.60.40.2030">
    <property type="match status" value="2"/>
</dbReference>
<dbReference type="RefSeq" id="WP_317832182.1">
    <property type="nucleotide sequence ID" value="NZ_CP136920.1"/>
</dbReference>
<dbReference type="SUPFAM" id="SSF141072">
    <property type="entry name" value="CalX-like"/>
    <property type="match status" value="2"/>
</dbReference>
<dbReference type="KEGG" id="puo:RZN69_15755"/>